<dbReference type="EMBL" id="KZ613745">
    <property type="protein sequence ID" value="PMD66318.1"/>
    <property type="molecule type" value="Genomic_DNA"/>
</dbReference>
<dbReference type="GO" id="GO:0005829">
    <property type="term" value="C:cytosol"/>
    <property type="evidence" value="ECO:0007669"/>
    <property type="project" value="UniProtKB-ARBA"/>
</dbReference>
<organism evidence="5 6">
    <name type="scientific">Hyaloscypha bicolor E</name>
    <dbReference type="NCBI Taxonomy" id="1095630"/>
    <lineage>
        <taxon>Eukaryota</taxon>
        <taxon>Fungi</taxon>
        <taxon>Dikarya</taxon>
        <taxon>Ascomycota</taxon>
        <taxon>Pezizomycotina</taxon>
        <taxon>Leotiomycetes</taxon>
        <taxon>Helotiales</taxon>
        <taxon>Hyaloscyphaceae</taxon>
        <taxon>Hyaloscypha</taxon>
        <taxon>Hyaloscypha bicolor</taxon>
    </lineage>
</organism>
<keyword evidence="6" id="KW-1185">Reference proteome</keyword>
<dbReference type="FunFam" id="3.20.20.70:FF:000059">
    <property type="entry name" value="N-ethylmaleimide reductase, FMN-linked"/>
    <property type="match status" value="1"/>
</dbReference>
<reference evidence="5 6" key="1">
    <citation type="submission" date="2016-04" db="EMBL/GenBank/DDBJ databases">
        <title>A degradative enzymes factory behind the ericoid mycorrhizal symbiosis.</title>
        <authorList>
            <consortium name="DOE Joint Genome Institute"/>
            <person name="Martino E."/>
            <person name="Morin E."/>
            <person name="Grelet G."/>
            <person name="Kuo A."/>
            <person name="Kohler A."/>
            <person name="Daghino S."/>
            <person name="Barry K."/>
            <person name="Choi C."/>
            <person name="Cichocki N."/>
            <person name="Clum A."/>
            <person name="Copeland A."/>
            <person name="Hainaut M."/>
            <person name="Haridas S."/>
            <person name="Labutti K."/>
            <person name="Lindquist E."/>
            <person name="Lipzen A."/>
            <person name="Khouja H.-R."/>
            <person name="Murat C."/>
            <person name="Ohm R."/>
            <person name="Olson A."/>
            <person name="Spatafora J."/>
            <person name="Veneault-Fourrey C."/>
            <person name="Henrissat B."/>
            <person name="Grigoriev I."/>
            <person name="Martin F."/>
            <person name="Perotto S."/>
        </authorList>
    </citation>
    <scope>NUCLEOTIDE SEQUENCE [LARGE SCALE GENOMIC DNA]</scope>
    <source>
        <strain evidence="5 6">E</strain>
    </source>
</reference>
<comment type="cofactor">
    <cofactor evidence="1">
        <name>FMN</name>
        <dbReference type="ChEBI" id="CHEBI:58210"/>
    </cofactor>
</comment>
<dbReference type="InParanoid" id="A0A2J6TTM4"/>
<dbReference type="STRING" id="1095630.A0A2J6TTM4"/>
<evidence type="ECO:0000313" key="6">
    <source>
        <dbReference type="Proteomes" id="UP000235371"/>
    </source>
</evidence>
<evidence type="ECO:0000256" key="1">
    <source>
        <dbReference type="ARBA" id="ARBA00001917"/>
    </source>
</evidence>
<dbReference type="CDD" id="cd02933">
    <property type="entry name" value="OYE_like_FMN"/>
    <property type="match status" value="1"/>
</dbReference>
<dbReference type="Pfam" id="PF00724">
    <property type="entry name" value="Oxidored_FMN"/>
    <property type="match status" value="1"/>
</dbReference>
<dbReference type="GO" id="GO:0010181">
    <property type="term" value="F:FMN binding"/>
    <property type="evidence" value="ECO:0007669"/>
    <property type="project" value="InterPro"/>
</dbReference>
<keyword evidence="3" id="KW-0560">Oxidoreductase</keyword>
<sequence length="410" mass="45149">MGSQSPPFPPLADTELFTPLPLGAITLSHRIVQSPCTRMRGDLESPGVWKCGDVAVEYYSQRSTKGGLQITEATNISRLCGGYPGIPGVFTPGQLEGWKKVTDAVHAKGGYIFCQIWHVGRGTVPALIEGHQTLSSSDTPIKGKAVNGDEYADFPPRLMTVEEIADVVKQFADAAKACMEQAGFDGVEIHGANGYLLEQFLHDNVNKRTDAYGGSIENRCRFPLEVIRAVTSAIGPERVGIRLSPYNYYQDTRDSNPNKHWAYLCTQIAELPKENRVSYVHMIEPRFDEELDEAGKMAALAAYSKTPVEGVKFDPKRVNSLVPFRNILKKGGVRFLAAGGFGRENAEEKVRTEDADAVVMGRWFIANPDLVKRLREGLPLNAYDRSTFYGADPKTKGYTDYPFFGEGKGA</sequence>
<comment type="similarity">
    <text evidence="2">Belongs to the NADH:flavin oxidoreductase/NADH oxidase family.</text>
</comment>
<dbReference type="SUPFAM" id="SSF51395">
    <property type="entry name" value="FMN-linked oxidoreductases"/>
    <property type="match status" value="1"/>
</dbReference>
<gene>
    <name evidence="5" type="ORF">K444DRAFT_581164</name>
</gene>
<proteinExistence type="inferred from homology"/>
<evidence type="ECO:0000259" key="4">
    <source>
        <dbReference type="Pfam" id="PF00724"/>
    </source>
</evidence>
<dbReference type="GO" id="GO:0016628">
    <property type="term" value="F:oxidoreductase activity, acting on the CH-CH group of donors, NAD or NADP as acceptor"/>
    <property type="evidence" value="ECO:0007669"/>
    <property type="project" value="UniProtKB-ARBA"/>
</dbReference>
<evidence type="ECO:0000256" key="3">
    <source>
        <dbReference type="ARBA" id="ARBA00023002"/>
    </source>
</evidence>
<dbReference type="PANTHER" id="PTHR22893:SF129">
    <property type="entry name" value="FLAVIN OXIDOREDUCTASE HXNT"/>
    <property type="match status" value="1"/>
</dbReference>
<dbReference type="InterPro" id="IPR013785">
    <property type="entry name" value="Aldolase_TIM"/>
</dbReference>
<protein>
    <submittedName>
        <fullName evidence="5">12-oxophytodienoate reductase 1</fullName>
    </submittedName>
</protein>
<dbReference type="Gene3D" id="3.20.20.70">
    <property type="entry name" value="Aldolase class I"/>
    <property type="match status" value="1"/>
</dbReference>
<dbReference type="OrthoDB" id="276546at2759"/>
<dbReference type="Proteomes" id="UP000235371">
    <property type="component" value="Unassembled WGS sequence"/>
</dbReference>
<dbReference type="GeneID" id="36585808"/>
<dbReference type="GO" id="GO:0003959">
    <property type="term" value="F:NADPH dehydrogenase activity"/>
    <property type="evidence" value="ECO:0007669"/>
    <property type="project" value="TreeGrafter"/>
</dbReference>
<dbReference type="PANTHER" id="PTHR22893">
    <property type="entry name" value="NADH OXIDOREDUCTASE-RELATED"/>
    <property type="match status" value="1"/>
</dbReference>
<feature type="domain" description="NADH:flavin oxidoreductase/NADH oxidase N-terminal" evidence="4">
    <location>
        <begin position="15"/>
        <end position="381"/>
    </location>
</feature>
<dbReference type="InterPro" id="IPR045247">
    <property type="entry name" value="Oye-like"/>
</dbReference>
<name>A0A2J6TTM4_9HELO</name>
<dbReference type="RefSeq" id="XP_024743222.1">
    <property type="nucleotide sequence ID" value="XM_024877731.1"/>
</dbReference>
<evidence type="ECO:0000256" key="2">
    <source>
        <dbReference type="ARBA" id="ARBA00005979"/>
    </source>
</evidence>
<dbReference type="AlphaFoldDB" id="A0A2J6TTM4"/>
<accession>A0A2J6TTM4</accession>
<dbReference type="InterPro" id="IPR001155">
    <property type="entry name" value="OxRdtase_FMN_N"/>
</dbReference>
<evidence type="ECO:0000313" key="5">
    <source>
        <dbReference type="EMBL" id="PMD66318.1"/>
    </source>
</evidence>